<gene>
    <name evidence="10" type="primary">nuoL_2</name>
    <name evidence="7" type="synonym">dabB</name>
    <name evidence="10" type="ORF">GHNINEIG_00914</name>
</gene>
<keyword evidence="2 7" id="KW-0813">Transport</keyword>
<reference evidence="10 11" key="1">
    <citation type="submission" date="2018-08" db="EMBL/GenBank/DDBJ databases">
        <title>Horizontal acquisition of hydrogen conversion ability and other habitat adaptations in Hydrogenovibrio crunogenus strains.</title>
        <authorList>
            <person name="Gonnella G."/>
            <person name="Adam N."/>
            <person name="Perner M."/>
        </authorList>
    </citation>
    <scope>NUCLEOTIDE SEQUENCE [LARGE SCALE GENOMIC DNA]</scope>
    <source>
        <strain evidence="10 11">SP-41</strain>
    </source>
</reference>
<name>A0A4P7NZB4_9GAMM</name>
<feature type="transmembrane region" description="Helical" evidence="7">
    <location>
        <begin position="6"/>
        <end position="24"/>
    </location>
</feature>
<feature type="transmembrane region" description="Helical" evidence="7">
    <location>
        <begin position="126"/>
        <end position="147"/>
    </location>
</feature>
<feature type="transmembrane region" description="Helical" evidence="7">
    <location>
        <begin position="104"/>
        <end position="120"/>
    </location>
</feature>
<dbReference type="AlphaFoldDB" id="A0A4P7NZB4"/>
<organism evidence="10 11">
    <name type="scientific">Hydrogenovibrio crunogenus</name>
    <dbReference type="NCBI Taxonomy" id="39765"/>
    <lineage>
        <taxon>Bacteria</taxon>
        <taxon>Pseudomonadati</taxon>
        <taxon>Pseudomonadota</taxon>
        <taxon>Gammaproteobacteria</taxon>
        <taxon>Thiotrichales</taxon>
        <taxon>Piscirickettsiaceae</taxon>
        <taxon>Hydrogenovibrio</taxon>
    </lineage>
</organism>
<comment type="subcellular location">
    <subcellularLocation>
        <location evidence="7">Cell membrane</location>
        <topology evidence="7">Multi-pass membrane protein</topology>
    </subcellularLocation>
    <subcellularLocation>
        <location evidence="1">Endomembrane system</location>
        <topology evidence="1">Multi-pass membrane protein</topology>
    </subcellularLocation>
    <subcellularLocation>
        <location evidence="8">Membrane</location>
        <topology evidence="8">Multi-pass membrane protein</topology>
    </subcellularLocation>
</comment>
<dbReference type="RefSeq" id="WP_135795542.1">
    <property type="nucleotide sequence ID" value="NZ_CP032096.1"/>
</dbReference>
<comment type="subunit">
    <text evidence="7">Forms a complex with DabA.</text>
</comment>
<dbReference type="OrthoDB" id="9811798at2"/>
<dbReference type="InterPro" id="IPR001750">
    <property type="entry name" value="ND/Mrp_TM"/>
</dbReference>
<feature type="transmembrane region" description="Helical" evidence="7">
    <location>
        <begin position="442"/>
        <end position="462"/>
    </location>
</feature>
<evidence type="ECO:0000256" key="1">
    <source>
        <dbReference type="ARBA" id="ARBA00004127"/>
    </source>
</evidence>
<dbReference type="EMBL" id="CP032096">
    <property type="protein sequence ID" value="QBZ82875.1"/>
    <property type="molecule type" value="Genomic_DNA"/>
</dbReference>
<feature type="transmembrane region" description="Helical" evidence="7">
    <location>
        <begin position="159"/>
        <end position="178"/>
    </location>
</feature>
<feature type="domain" description="NADH:quinone oxidoreductase/Mrp antiporter transmembrane" evidence="9">
    <location>
        <begin position="121"/>
        <end position="346"/>
    </location>
</feature>
<evidence type="ECO:0000259" key="9">
    <source>
        <dbReference type="Pfam" id="PF00361"/>
    </source>
</evidence>
<dbReference type="GO" id="GO:0008137">
    <property type="term" value="F:NADH dehydrogenase (ubiquinone) activity"/>
    <property type="evidence" value="ECO:0007669"/>
    <property type="project" value="InterPro"/>
</dbReference>
<evidence type="ECO:0000256" key="7">
    <source>
        <dbReference type="HAMAP-Rule" id="MF_00862"/>
    </source>
</evidence>
<proteinExistence type="inferred from homology"/>
<keyword evidence="5 7" id="KW-1133">Transmembrane helix</keyword>
<dbReference type="GO" id="GO:0005886">
    <property type="term" value="C:plasma membrane"/>
    <property type="evidence" value="ECO:0007669"/>
    <property type="project" value="UniProtKB-SubCell"/>
</dbReference>
<evidence type="ECO:0000256" key="2">
    <source>
        <dbReference type="ARBA" id="ARBA00022448"/>
    </source>
</evidence>
<dbReference type="InterPro" id="IPR046396">
    <property type="entry name" value="Transporter_DabB"/>
</dbReference>
<feature type="transmembrane region" description="Helical" evidence="7">
    <location>
        <begin position="36"/>
        <end position="54"/>
    </location>
</feature>
<feature type="transmembrane region" description="Helical" evidence="7">
    <location>
        <begin position="382"/>
        <end position="397"/>
    </location>
</feature>
<comment type="function">
    <text evidence="7">Part of an energy-coupled inorganic carbon pump.</text>
</comment>
<feature type="transmembrane region" description="Helical" evidence="7">
    <location>
        <begin position="404"/>
        <end position="422"/>
    </location>
</feature>
<dbReference type="GO" id="GO:0003954">
    <property type="term" value="F:NADH dehydrogenase activity"/>
    <property type="evidence" value="ECO:0007669"/>
    <property type="project" value="TreeGrafter"/>
</dbReference>
<evidence type="ECO:0000313" key="10">
    <source>
        <dbReference type="EMBL" id="QBZ82875.1"/>
    </source>
</evidence>
<evidence type="ECO:0000313" key="11">
    <source>
        <dbReference type="Proteomes" id="UP000296201"/>
    </source>
</evidence>
<dbReference type="HAMAP" id="MF_00862">
    <property type="entry name" value="DabB"/>
    <property type="match status" value="1"/>
</dbReference>
<keyword evidence="11" id="KW-1185">Reference proteome</keyword>
<feature type="transmembrane region" description="Helical" evidence="7">
    <location>
        <begin position="294"/>
        <end position="313"/>
    </location>
</feature>
<dbReference type="PANTHER" id="PTHR42829:SF1">
    <property type="entry name" value="INORGANIC CARBON TRANSPORTER SUBUNIT DABB-RELATED"/>
    <property type="match status" value="1"/>
</dbReference>
<dbReference type="PRINTS" id="PR01434">
    <property type="entry name" value="NADHDHGNASE5"/>
</dbReference>
<evidence type="ECO:0000256" key="8">
    <source>
        <dbReference type="RuleBase" id="RU000320"/>
    </source>
</evidence>
<sequence length="518" mass="57952">MNMQWVGASMMLLIPVLFFIGALTNERRANWRLASAISLLGLFLSVFLGIAVYFEWVNLSISGQWVGVSKMSLVMLGLVCFIAFVNIRYSSAYMAGNIDEEKRYLRWLMVTLGSVVTVIISNHMLLLMVAWIAISLSLHRLLVFFPNRQRAVLASHKKFIFARVAEACLLGAILILYYEHGTWFISDIYQNVSLSASLTTPDQFAAMLLALAALVKCAQLPLHGWLIQVVEAPTPVSALLHAGIINLGGYLLIIFAPLIVLSDMAQWILLVVGGITTVLAALVMMTRTSVKVRLAWSTMSQMGLMLVECALGLFELALLHLVAHSCYKAYAFLNAGSEVESSMKRRLSRPIAPSVKEWWFAGIVSVAMVVSLIWVADLSGPYSPWLLFAIALTLLIAERRGRLTSSSAIGMVGLGVVLLVVYSLQKNGASFIVPSMETSVGWIGDLWIGFLLIMFMVGYLLLRYHSEHIWMRKVRRAFYAGFYLDEWVTRLNLRIYPTKLPVRFKPKKLQVPKEELFQ</sequence>
<feature type="transmembrane region" description="Helical" evidence="7">
    <location>
        <begin position="238"/>
        <end position="261"/>
    </location>
</feature>
<dbReference type="InterPro" id="IPR003945">
    <property type="entry name" value="NU5C-like"/>
</dbReference>
<dbReference type="GO" id="GO:0012505">
    <property type="term" value="C:endomembrane system"/>
    <property type="evidence" value="ECO:0007669"/>
    <property type="project" value="UniProtKB-SubCell"/>
</dbReference>
<keyword evidence="10" id="KW-0560">Oxidoreductase</keyword>
<dbReference type="NCBIfam" id="NF006029">
    <property type="entry name" value="PRK08168.1"/>
    <property type="match status" value="1"/>
</dbReference>
<keyword evidence="3 7" id="KW-1003">Cell membrane</keyword>
<dbReference type="Proteomes" id="UP000296201">
    <property type="component" value="Chromosome"/>
</dbReference>
<evidence type="ECO:0000256" key="5">
    <source>
        <dbReference type="ARBA" id="ARBA00022989"/>
    </source>
</evidence>
<accession>A0A4P7NZB4</accession>
<keyword evidence="4 7" id="KW-0812">Transmembrane</keyword>
<feature type="transmembrane region" description="Helical" evidence="7">
    <location>
        <begin position="267"/>
        <end position="285"/>
    </location>
</feature>
<evidence type="ECO:0000256" key="3">
    <source>
        <dbReference type="ARBA" id="ARBA00022475"/>
    </source>
</evidence>
<feature type="transmembrane region" description="Helical" evidence="7">
    <location>
        <begin position="358"/>
        <end position="376"/>
    </location>
</feature>
<keyword evidence="6 7" id="KW-0472">Membrane</keyword>
<dbReference type="PANTHER" id="PTHR42829">
    <property type="entry name" value="NADH-UBIQUINONE OXIDOREDUCTASE CHAIN 5"/>
    <property type="match status" value="1"/>
</dbReference>
<evidence type="ECO:0000256" key="4">
    <source>
        <dbReference type="ARBA" id="ARBA00022692"/>
    </source>
</evidence>
<dbReference type="GO" id="GO:0042773">
    <property type="term" value="P:ATP synthesis coupled electron transport"/>
    <property type="evidence" value="ECO:0007669"/>
    <property type="project" value="InterPro"/>
</dbReference>
<dbReference type="Pfam" id="PF00361">
    <property type="entry name" value="Proton_antipo_M"/>
    <property type="match status" value="1"/>
</dbReference>
<comment type="similarity">
    <text evidence="7">Belongs to the inorganic carbon transporter (TC 9.A.2) DabB family.</text>
</comment>
<dbReference type="GO" id="GO:0015990">
    <property type="term" value="P:electron transport coupled proton transport"/>
    <property type="evidence" value="ECO:0007669"/>
    <property type="project" value="TreeGrafter"/>
</dbReference>
<evidence type="ECO:0000256" key="6">
    <source>
        <dbReference type="ARBA" id="ARBA00023136"/>
    </source>
</evidence>
<feature type="transmembrane region" description="Helical" evidence="7">
    <location>
        <begin position="74"/>
        <end position="92"/>
    </location>
</feature>
<protein>
    <recommendedName>
        <fullName evidence="7">Probable inorganic carbon transporter subunit DabB</fullName>
    </recommendedName>
</protein>